<organism evidence="3 4">
    <name type="scientific">Euplotes crassus</name>
    <dbReference type="NCBI Taxonomy" id="5936"/>
    <lineage>
        <taxon>Eukaryota</taxon>
        <taxon>Sar</taxon>
        <taxon>Alveolata</taxon>
        <taxon>Ciliophora</taxon>
        <taxon>Intramacronucleata</taxon>
        <taxon>Spirotrichea</taxon>
        <taxon>Hypotrichia</taxon>
        <taxon>Euplotida</taxon>
        <taxon>Euplotidae</taxon>
        <taxon>Moneuplotes</taxon>
    </lineage>
</organism>
<feature type="chain" id="PRO_5042275332" description="Partial AB-hydrolase lipase domain-containing protein" evidence="1">
    <location>
        <begin position="20"/>
        <end position="391"/>
    </location>
</feature>
<comment type="caution">
    <text evidence="3">The sequence shown here is derived from an EMBL/GenBank/DDBJ whole genome shotgun (WGS) entry which is preliminary data.</text>
</comment>
<accession>A0AAD1UHK1</accession>
<dbReference type="Pfam" id="PF04083">
    <property type="entry name" value="Abhydro_lipase"/>
    <property type="match status" value="1"/>
</dbReference>
<dbReference type="InterPro" id="IPR006693">
    <property type="entry name" value="AB_hydrolase_lipase"/>
</dbReference>
<gene>
    <name evidence="3" type="ORF">ECRASSUSDP1_LOCUS10863</name>
</gene>
<dbReference type="SUPFAM" id="SSF53474">
    <property type="entry name" value="alpha/beta-Hydrolases"/>
    <property type="match status" value="1"/>
</dbReference>
<feature type="domain" description="Partial AB-hydrolase lipase" evidence="2">
    <location>
        <begin position="27"/>
        <end position="83"/>
    </location>
</feature>
<keyword evidence="4" id="KW-1185">Reference proteome</keyword>
<dbReference type="EMBL" id="CAMPGE010010715">
    <property type="protein sequence ID" value="CAI2369561.1"/>
    <property type="molecule type" value="Genomic_DNA"/>
</dbReference>
<dbReference type="PANTHER" id="PTHR11005">
    <property type="entry name" value="LYSOSOMAL ACID LIPASE-RELATED"/>
    <property type="match status" value="1"/>
</dbReference>
<evidence type="ECO:0000256" key="1">
    <source>
        <dbReference type="SAM" id="SignalP"/>
    </source>
</evidence>
<keyword evidence="1" id="KW-0732">Signal</keyword>
<feature type="signal peptide" evidence="1">
    <location>
        <begin position="1"/>
        <end position="19"/>
    </location>
</feature>
<evidence type="ECO:0000259" key="2">
    <source>
        <dbReference type="Pfam" id="PF04083"/>
    </source>
</evidence>
<reference evidence="3" key="1">
    <citation type="submission" date="2023-07" db="EMBL/GenBank/DDBJ databases">
        <authorList>
            <consortium name="AG Swart"/>
            <person name="Singh M."/>
            <person name="Singh A."/>
            <person name="Seah K."/>
            <person name="Emmerich C."/>
        </authorList>
    </citation>
    <scope>NUCLEOTIDE SEQUENCE</scope>
    <source>
        <strain evidence="3">DP1</strain>
    </source>
</reference>
<sequence>MDFWAKLLVIGVLVMGLRAQLDGSLTIQERCERYGFGYEEYQVTTEDGYILTLMRIPYSPDNPSTENRPPVLMVHPLNADSAAMVGEGPDFSPAFSLSNRGFDIWLNNFRYTSYSRAHTTLDPDTDQEYWDFDIVDLRHDLMAEIMFILNNTNYDSLATYSYSFGGVTTAFAMALEPEFFEPRINLAGLMVTPVSLAHSNSILLNLVAYLHPMMDYLRTHGMNVMMAYDSPMGEIGSMICVPFPYLCDGLLSFVMGESDPTIDHLESVQNLMLSGAPATLQLFQHYVQSARTQRVSQFDYGPQGNLERYGVEVPPLIPLENTINRVALVNADIDVAVTHEDMQWYADILGDLVVDWQYYPISHSGLLGGDTDEYLTDLAELYNAFQEPSDQ</sequence>
<dbReference type="AlphaFoldDB" id="A0AAD1UHK1"/>
<dbReference type="GO" id="GO:0006629">
    <property type="term" value="P:lipid metabolic process"/>
    <property type="evidence" value="ECO:0007669"/>
    <property type="project" value="InterPro"/>
</dbReference>
<evidence type="ECO:0000313" key="3">
    <source>
        <dbReference type="EMBL" id="CAI2369561.1"/>
    </source>
</evidence>
<evidence type="ECO:0000313" key="4">
    <source>
        <dbReference type="Proteomes" id="UP001295684"/>
    </source>
</evidence>
<dbReference type="Gene3D" id="3.40.50.1820">
    <property type="entry name" value="alpha/beta hydrolase"/>
    <property type="match status" value="1"/>
</dbReference>
<dbReference type="InterPro" id="IPR029058">
    <property type="entry name" value="AB_hydrolase_fold"/>
</dbReference>
<name>A0AAD1UHK1_EUPCR</name>
<proteinExistence type="predicted"/>
<dbReference type="Proteomes" id="UP001295684">
    <property type="component" value="Unassembled WGS sequence"/>
</dbReference>
<protein>
    <recommendedName>
        <fullName evidence="2">Partial AB-hydrolase lipase domain-containing protein</fullName>
    </recommendedName>
</protein>